<proteinExistence type="predicted"/>
<dbReference type="RefSeq" id="WP_147646147.1">
    <property type="nucleotide sequence ID" value="NZ_CP042806.1"/>
</dbReference>
<dbReference type="AlphaFoldDB" id="A0A5B9E8Y3"/>
<dbReference type="OrthoDB" id="9791262at2"/>
<dbReference type="Proteomes" id="UP000321820">
    <property type="component" value="Chromosome"/>
</dbReference>
<gene>
    <name evidence="2" type="ORF">FTW19_02375</name>
</gene>
<dbReference type="EMBL" id="CP042806">
    <property type="protein sequence ID" value="QEE26951.1"/>
    <property type="molecule type" value="Genomic_DNA"/>
</dbReference>
<name>A0A5B9E8Y3_9BACT</name>
<dbReference type="KEGG" id="talb:FTW19_02375"/>
<comment type="cofactor">
    <cofactor evidence="1">
        <name>Fe(2+)</name>
        <dbReference type="ChEBI" id="CHEBI:29033"/>
    </cofactor>
</comment>
<dbReference type="PANTHER" id="PTHR20883">
    <property type="entry name" value="PHYTANOYL-COA DIOXYGENASE DOMAIN CONTAINING 1"/>
    <property type="match status" value="1"/>
</dbReference>
<dbReference type="InterPro" id="IPR008775">
    <property type="entry name" value="Phytyl_CoA_dOase-like"/>
</dbReference>
<protein>
    <submittedName>
        <fullName evidence="2">Phytanoyl-CoA dioxygenase family protein</fullName>
    </submittedName>
</protein>
<keyword evidence="3" id="KW-1185">Reference proteome</keyword>
<evidence type="ECO:0000313" key="3">
    <source>
        <dbReference type="Proteomes" id="UP000321820"/>
    </source>
</evidence>
<dbReference type="Pfam" id="PF05721">
    <property type="entry name" value="PhyH"/>
    <property type="match status" value="1"/>
</dbReference>
<organism evidence="2 3">
    <name type="scientific">Terriglobus albidus</name>
    <dbReference type="NCBI Taxonomy" id="1592106"/>
    <lineage>
        <taxon>Bacteria</taxon>
        <taxon>Pseudomonadati</taxon>
        <taxon>Acidobacteriota</taxon>
        <taxon>Terriglobia</taxon>
        <taxon>Terriglobales</taxon>
        <taxon>Acidobacteriaceae</taxon>
        <taxon>Terriglobus</taxon>
    </lineage>
</organism>
<dbReference type="Gene3D" id="2.60.120.620">
    <property type="entry name" value="q2cbj1_9rhob like domain"/>
    <property type="match status" value="1"/>
</dbReference>
<dbReference type="SUPFAM" id="SSF51197">
    <property type="entry name" value="Clavaminate synthase-like"/>
    <property type="match status" value="1"/>
</dbReference>
<accession>A0A5B9E8Y3</accession>
<keyword evidence="2" id="KW-0560">Oxidoreductase</keyword>
<keyword evidence="2" id="KW-0223">Dioxygenase</keyword>
<sequence>MQIAEQIREHGFAIVEDVLLPFQVEALIDAVSTEAMPEALRGGVRNLMDVIPEVRTLAESEAMRALVAPVLGNRFAVVRAILFDKTPDANWKVPWHQDVTIAVRERIECEGYGPWSLKTDVLHVQPPAEILEQMISVRLHLDPCPASNGALKVIPGSHRSGKLSTAETEKLTMQPPVICEAPQGSALLMRPLLLHASSPSTSPHHRRVIHLDYAAVELPCGLEWRETQTLTSWANR</sequence>
<dbReference type="GO" id="GO:0005506">
    <property type="term" value="F:iron ion binding"/>
    <property type="evidence" value="ECO:0007669"/>
    <property type="project" value="UniProtKB-ARBA"/>
</dbReference>
<evidence type="ECO:0000313" key="2">
    <source>
        <dbReference type="EMBL" id="QEE26951.1"/>
    </source>
</evidence>
<reference evidence="2 3" key="1">
    <citation type="submission" date="2019-08" db="EMBL/GenBank/DDBJ databases">
        <title>Complete genome sequence of Terriglobus albidus strain ORNL.</title>
        <authorList>
            <person name="Podar M."/>
        </authorList>
    </citation>
    <scope>NUCLEOTIDE SEQUENCE [LARGE SCALE GENOMIC DNA]</scope>
    <source>
        <strain evidence="2 3">ORNL</strain>
    </source>
</reference>
<evidence type="ECO:0000256" key="1">
    <source>
        <dbReference type="ARBA" id="ARBA00001954"/>
    </source>
</evidence>
<dbReference type="PANTHER" id="PTHR20883:SF48">
    <property type="entry name" value="ECTOINE DIOXYGENASE"/>
    <property type="match status" value="1"/>
</dbReference>
<dbReference type="GO" id="GO:0016706">
    <property type="term" value="F:2-oxoglutarate-dependent dioxygenase activity"/>
    <property type="evidence" value="ECO:0007669"/>
    <property type="project" value="UniProtKB-ARBA"/>
</dbReference>